<dbReference type="EMBL" id="OX596108">
    <property type="protein sequence ID" value="CAN0240741.1"/>
    <property type="molecule type" value="Genomic_DNA"/>
</dbReference>
<protein>
    <submittedName>
        <fullName evidence="1">Uncharacterized protein</fullName>
    </submittedName>
</protein>
<dbReference type="Proteomes" id="UP001162501">
    <property type="component" value="Chromosome 24"/>
</dbReference>
<organism evidence="1 2">
    <name type="scientific">Rangifer tarandus platyrhynchus</name>
    <name type="common">Svalbard reindeer</name>
    <dbReference type="NCBI Taxonomy" id="3082113"/>
    <lineage>
        <taxon>Eukaryota</taxon>
        <taxon>Metazoa</taxon>
        <taxon>Chordata</taxon>
        <taxon>Craniata</taxon>
        <taxon>Vertebrata</taxon>
        <taxon>Euteleostomi</taxon>
        <taxon>Mammalia</taxon>
        <taxon>Eutheria</taxon>
        <taxon>Laurasiatheria</taxon>
        <taxon>Artiodactyla</taxon>
        <taxon>Ruminantia</taxon>
        <taxon>Pecora</taxon>
        <taxon>Cervidae</taxon>
        <taxon>Odocoileinae</taxon>
        <taxon>Rangifer</taxon>
    </lineage>
</organism>
<evidence type="ECO:0000313" key="2">
    <source>
        <dbReference type="Proteomes" id="UP001162501"/>
    </source>
</evidence>
<evidence type="ECO:0000313" key="1">
    <source>
        <dbReference type="EMBL" id="CAN0240741.1"/>
    </source>
</evidence>
<proteinExistence type="predicted"/>
<accession>A0AC59Z5E9</accession>
<sequence length="118" mass="12063">SANLGLSFCPLLCSSLLAGAPKVLIMVPPLSSSLTFGPLTASEIAADPGLGRACVLCAVAQPPGLGMRAALVHLIGKSLLLLQSPQLPQDAQESRNGQAKPPSTAASIKEYIMLDSID</sequence>
<reference evidence="1" key="1">
    <citation type="submission" date="2023-05" db="EMBL/GenBank/DDBJ databases">
        <authorList>
            <consortium name="ELIXIR-Norway"/>
        </authorList>
    </citation>
    <scope>NUCLEOTIDE SEQUENCE</scope>
</reference>
<reference evidence="1" key="2">
    <citation type="submission" date="2025-03" db="EMBL/GenBank/DDBJ databases">
        <authorList>
            <consortium name="ELIXIR-Norway"/>
            <consortium name="Elixir Norway"/>
        </authorList>
    </citation>
    <scope>NUCLEOTIDE SEQUENCE</scope>
</reference>
<feature type="non-terminal residue" evidence="1">
    <location>
        <position position="1"/>
    </location>
</feature>
<feature type="non-terminal residue" evidence="1">
    <location>
        <position position="118"/>
    </location>
</feature>
<gene>
    <name evidence="1" type="ORF">MRATA1EN22A_LOCUS14183</name>
</gene>
<name>A0AC59Z5E9_RANTA</name>